<dbReference type="InterPro" id="IPR044946">
    <property type="entry name" value="Restrct_endonuc_typeI_TRD_sf"/>
</dbReference>
<dbReference type="GO" id="GO:0008170">
    <property type="term" value="F:N-methyltransferase activity"/>
    <property type="evidence" value="ECO:0007669"/>
    <property type="project" value="InterPro"/>
</dbReference>
<dbReference type="GO" id="GO:0032259">
    <property type="term" value="P:methylation"/>
    <property type="evidence" value="ECO:0007669"/>
    <property type="project" value="UniProtKB-KW"/>
</dbReference>
<dbReference type="AlphaFoldDB" id="A0AAC9HMH5"/>
<evidence type="ECO:0000313" key="7">
    <source>
        <dbReference type="EMBL" id="AOS61848.1"/>
    </source>
</evidence>
<dbReference type="InterPro" id="IPR009061">
    <property type="entry name" value="DNA-bd_dom_put_sf"/>
</dbReference>
<keyword evidence="7" id="KW-0808">Transferase</keyword>
<dbReference type="InterPro" id="IPR036388">
    <property type="entry name" value="WH-like_DNA-bd_sf"/>
</dbReference>
<feature type="domain" description="Helix-turn-helix" evidence="6">
    <location>
        <begin position="20"/>
        <end position="71"/>
    </location>
</feature>
<dbReference type="Proteomes" id="UP000095210">
    <property type="component" value="Chromosome"/>
</dbReference>
<proteinExistence type="inferred from homology"/>
<dbReference type="InterPro" id="IPR000055">
    <property type="entry name" value="Restrct_endonuc_typeI_TRD"/>
</dbReference>
<dbReference type="SUPFAM" id="SSF116734">
    <property type="entry name" value="DNA methylase specificity domain"/>
    <property type="match status" value="1"/>
</dbReference>
<evidence type="ECO:0000256" key="1">
    <source>
        <dbReference type="ARBA" id="ARBA00010923"/>
    </source>
</evidence>
<keyword evidence="8" id="KW-1185">Reference proteome</keyword>
<dbReference type="REBASE" id="161459">
    <property type="entry name" value="M.Ahy177ORF5100P"/>
</dbReference>
<dbReference type="PANTHER" id="PTHR42998:SF1">
    <property type="entry name" value="TYPE I RESTRICTION ENZYME HINDI METHYLASE SUBUNIT"/>
    <property type="match status" value="1"/>
</dbReference>
<dbReference type="CDD" id="cd16961">
    <property type="entry name" value="RMtype1_S_TRD-CR_like"/>
    <property type="match status" value="1"/>
</dbReference>
<dbReference type="InterPro" id="IPR052916">
    <property type="entry name" value="Type-I_RE_MTase_Subunit"/>
</dbReference>
<feature type="domain" description="DNA methylase adenine-specific" evidence="5">
    <location>
        <begin position="246"/>
        <end position="523"/>
    </location>
</feature>
<dbReference type="GO" id="GO:0009307">
    <property type="term" value="P:DNA restriction-modification system"/>
    <property type="evidence" value="ECO:0007669"/>
    <property type="project" value="UniProtKB-KW"/>
</dbReference>
<evidence type="ECO:0000256" key="3">
    <source>
        <dbReference type="ARBA" id="ARBA00023125"/>
    </source>
</evidence>
<name>A0AAC9HMH5_9PSEU</name>
<dbReference type="KEGG" id="ahm:TL08_05100"/>
<dbReference type="Gene3D" id="3.40.50.150">
    <property type="entry name" value="Vaccinia Virus protein VP39"/>
    <property type="match status" value="1"/>
</dbReference>
<dbReference type="Gene3D" id="3.90.220.20">
    <property type="entry name" value="DNA methylase specificity domains"/>
    <property type="match status" value="1"/>
</dbReference>
<keyword evidence="3" id="KW-0238">DNA-binding</keyword>
<dbReference type="Pfam" id="PF12728">
    <property type="entry name" value="HTH_17"/>
    <property type="match status" value="1"/>
</dbReference>
<feature type="domain" description="Type I restriction modification DNA specificity" evidence="4">
    <location>
        <begin position="578"/>
        <end position="745"/>
    </location>
</feature>
<evidence type="ECO:0000313" key="8">
    <source>
        <dbReference type="Proteomes" id="UP000095210"/>
    </source>
</evidence>
<evidence type="ECO:0000256" key="2">
    <source>
        <dbReference type="ARBA" id="ARBA00022747"/>
    </source>
</evidence>
<accession>A0AAC9HMH5</accession>
<dbReference type="Pfam" id="PF02384">
    <property type="entry name" value="N6_Mtase"/>
    <property type="match status" value="1"/>
</dbReference>
<dbReference type="SUPFAM" id="SSF53335">
    <property type="entry name" value="S-adenosyl-L-methionine-dependent methyltransferases"/>
    <property type="match status" value="1"/>
</dbReference>
<dbReference type="InterPro" id="IPR029063">
    <property type="entry name" value="SAM-dependent_MTases_sf"/>
</dbReference>
<evidence type="ECO:0000259" key="6">
    <source>
        <dbReference type="Pfam" id="PF12728"/>
    </source>
</evidence>
<dbReference type="InterPro" id="IPR003356">
    <property type="entry name" value="DNA_methylase_A-5"/>
</dbReference>
<dbReference type="SUPFAM" id="SSF46955">
    <property type="entry name" value="Putative DNA-binding domain"/>
    <property type="match status" value="1"/>
</dbReference>
<organism evidence="7 8">
    <name type="scientific">Actinoalloteichus hymeniacidonis</name>
    <dbReference type="NCBI Taxonomy" id="340345"/>
    <lineage>
        <taxon>Bacteria</taxon>
        <taxon>Bacillati</taxon>
        <taxon>Actinomycetota</taxon>
        <taxon>Actinomycetes</taxon>
        <taxon>Pseudonocardiales</taxon>
        <taxon>Pseudonocardiaceae</taxon>
        <taxon>Actinoalloteichus</taxon>
    </lineage>
</organism>
<dbReference type="PANTHER" id="PTHR42998">
    <property type="entry name" value="TYPE I RESTRICTION ENZYME HINDVIIP M PROTEIN-RELATED"/>
    <property type="match status" value="1"/>
</dbReference>
<dbReference type="InterPro" id="IPR041657">
    <property type="entry name" value="HTH_17"/>
</dbReference>
<protein>
    <submittedName>
        <fullName evidence="7">Type I restriction-modification system methyltransferase subunit</fullName>
    </submittedName>
</protein>
<reference evidence="8" key="1">
    <citation type="submission" date="2016-03" db="EMBL/GenBank/DDBJ databases">
        <title>Complete genome sequence of the type strain Actinoalloteichus hymeniacidonis DSM 45092.</title>
        <authorList>
            <person name="Schaffert L."/>
            <person name="Albersmeier A."/>
            <person name="Winkler A."/>
            <person name="Kalinowski J."/>
            <person name="Zotchev S."/>
            <person name="Ruckert C."/>
        </authorList>
    </citation>
    <scope>NUCLEOTIDE SEQUENCE [LARGE SCALE GENOMIC DNA]</scope>
    <source>
        <strain evidence="8">HPA177(T) (DSM 45092(T))</strain>
    </source>
</reference>
<dbReference type="Gene3D" id="1.10.10.10">
    <property type="entry name" value="Winged helix-like DNA-binding domain superfamily/Winged helix DNA-binding domain"/>
    <property type="match status" value="1"/>
</dbReference>
<dbReference type="PRINTS" id="PR00507">
    <property type="entry name" value="N12N6MTFRASE"/>
</dbReference>
<evidence type="ECO:0000259" key="4">
    <source>
        <dbReference type="Pfam" id="PF01420"/>
    </source>
</evidence>
<dbReference type="RefSeq" id="WP_069846964.1">
    <property type="nucleotide sequence ID" value="NZ_CP014859.1"/>
</dbReference>
<gene>
    <name evidence="7" type="ORF">TL08_05100</name>
</gene>
<comment type="similarity">
    <text evidence="1">Belongs to the type-I restriction system S methylase family.</text>
</comment>
<sequence length="770" mass="84754">MSGETTTTVGATVRRVGERLTAKQLADLIGVGVTTVSNWRKRHPDFPKPQRTGGRERFTVTEIVRWLDERRIAKNGLLDDEIPGTTYGLRFRRAAYSKAAAEPTEEEIRQQALTETVDRLWRNLAGAGVPPTSETTIELILELWHLRSRQPEMWRLLVDSKAAGSVVAAIGQPESDTPRQAGSTQYPQLSRWVDSDPTSLSVLVEVIDDVALPDGAGPGETAAELADRLLLRAQHALGSHYWVHVTPPSLVRCMTGLTRLDASDTVYDPFCGAGELVIAAVDKSGPAHSQVVGQATTERSRDLTKLRAELHGASVDLGDRAANSLQQDLHRGRKFRVVLANPPFNAPNPPLSGGPRAWPYGEPPAHNANFAWLQHAISKIETGGSAAVLMPNLTTSSEHRAEVEIRKRMIEAGVVRCIVAMPPRLFHTTGVPVSLWLLGSKRESHDREVLFIDATELGTMVDRVQRVLSEDDTDRIIETYLSWATQRVSRQRSSADGFARTGSYDEIRSKQYLLNPLSYVQRRPVTVNHHRVLAEVTEQRSRLAKLRADIVQTHADIESRLSGLMEQTGADIRATEASLGDVCELISGPATVTRAGGADSADAVRLVLPRNIRHHRLLTLDMFVADAFADQHPRYRLRPGDIVCTRTGDLGRYALVEATGRWLLGSGCLRLRPDMQRVDPGYLTYYLSSTSALAWLQRNATGSAIKNVSQRTLARMPLMLPDLSSQREIGALLGLLDAESQLYATSEIAVESVRSGLASRLIPELPAERV</sequence>
<dbReference type="Pfam" id="PF01420">
    <property type="entry name" value="Methylase_S"/>
    <property type="match status" value="1"/>
</dbReference>
<dbReference type="EMBL" id="CP014859">
    <property type="protein sequence ID" value="AOS61848.1"/>
    <property type="molecule type" value="Genomic_DNA"/>
</dbReference>
<evidence type="ECO:0000259" key="5">
    <source>
        <dbReference type="Pfam" id="PF02384"/>
    </source>
</evidence>
<keyword evidence="2" id="KW-0680">Restriction system</keyword>
<keyword evidence="7" id="KW-0489">Methyltransferase</keyword>
<dbReference type="GO" id="GO:0003677">
    <property type="term" value="F:DNA binding"/>
    <property type="evidence" value="ECO:0007669"/>
    <property type="project" value="UniProtKB-KW"/>
</dbReference>